<dbReference type="AlphaFoldDB" id="A0A5N4AN59"/>
<gene>
    <name evidence="1" type="ORF">PPYR_06624</name>
</gene>
<keyword evidence="2" id="KW-1185">Reference proteome</keyword>
<dbReference type="EMBL" id="VVIM01000005">
    <property type="protein sequence ID" value="KAB0798744.1"/>
    <property type="molecule type" value="Genomic_DNA"/>
</dbReference>
<dbReference type="Proteomes" id="UP000327044">
    <property type="component" value="Unassembled WGS sequence"/>
</dbReference>
<name>A0A5N4AN59_PHOPY</name>
<evidence type="ECO:0000313" key="2">
    <source>
        <dbReference type="Proteomes" id="UP000327044"/>
    </source>
</evidence>
<reference evidence="1 2" key="1">
    <citation type="journal article" date="2018" name="Elife">
        <title>Firefly genomes illuminate parallel origins of bioluminescence in beetles.</title>
        <authorList>
            <person name="Fallon T.R."/>
            <person name="Lower S.E."/>
            <person name="Chang C.H."/>
            <person name="Bessho-Uehara M."/>
            <person name="Martin G.J."/>
            <person name="Bewick A.J."/>
            <person name="Behringer M."/>
            <person name="Debat H.J."/>
            <person name="Wong I."/>
            <person name="Day J.C."/>
            <person name="Suvorov A."/>
            <person name="Silva C.J."/>
            <person name="Stanger-Hall K.F."/>
            <person name="Hall D.W."/>
            <person name="Schmitz R.J."/>
            <person name="Nelson D.R."/>
            <person name="Lewis S.M."/>
            <person name="Shigenobu S."/>
            <person name="Bybee S.M."/>
            <person name="Larracuente A.M."/>
            <person name="Oba Y."/>
            <person name="Weng J.K."/>
        </authorList>
    </citation>
    <scope>NUCLEOTIDE SEQUENCE [LARGE SCALE GENOMIC DNA]</scope>
    <source>
        <strain evidence="1">1611_PpyrPB1</strain>
        <tissue evidence="1">Whole body</tissue>
    </source>
</reference>
<sequence>MQLYLRILGSCETPFMFPDGKGTFQLEFWKGVEGVDDFLTMGVYAILVIGILSKMYHWPTPPWNEIHGYPPLSIAALRPPTISWGWKGRSSNNLNAVLGVPNLK</sequence>
<evidence type="ECO:0000313" key="1">
    <source>
        <dbReference type="EMBL" id="KAB0798744.1"/>
    </source>
</evidence>
<comment type="caution">
    <text evidence="1">The sequence shown here is derived from an EMBL/GenBank/DDBJ whole genome shotgun (WGS) entry which is preliminary data.</text>
</comment>
<accession>A0A5N4AN59</accession>
<protein>
    <submittedName>
        <fullName evidence="1">Uncharacterized protein</fullName>
    </submittedName>
</protein>
<dbReference type="InParanoid" id="A0A5N4AN59"/>
<organism evidence="1 2">
    <name type="scientific">Photinus pyralis</name>
    <name type="common">Common eastern firefly</name>
    <name type="synonym">Lampyris pyralis</name>
    <dbReference type="NCBI Taxonomy" id="7054"/>
    <lineage>
        <taxon>Eukaryota</taxon>
        <taxon>Metazoa</taxon>
        <taxon>Ecdysozoa</taxon>
        <taxon>Arthropoda</taxon>
        <taxon>Hexapoda</taxon>
        <taxon>Insecta</taxon>
        <taxon>Pterygota</taxon>
        <taxon>Neoptera</taxon>
        <taxon>Endopterygota</taxon>
        <taxon>Coleoptera</taxon>
        <taxon>Polyphaga</taxon>
        <taxon>Elateriformia</taxon>
        <taxon>Elateroidea</taxon>
        <taxon>Lampyridae</taxon>
        <taxon>Lampyrinae</taxon>
        <taxon>Photinus</taxon>
    </lineage>
</organism>
<proteinExistence type="predicted"/>